<evidence type="ECO:0000256" key="2">
    <source>
        <dbReference type="ARBA" id="ARBA00023180"/>
    </source>
</evidence>
<feature type="region of interest" description="Disordered" evidence="3">
    <location>
        <begin position="32"/>
        <end position="65"/>
    </location>
</feature>
<reference evidence="5 6" key="1">
    <citation type="journal article" date="2022" name="Gigascience">
        <title>A chromosome-level genome assembly and annotation of the desert horned lizard, Phrynosoma platyrhinos, provides insight into chromosomal rearrangements among reptiles.</title>
        <authorList>
            <person name="Koochekian N."/>
            <person name="Ascanio A."/>
            <person name="Farleigh K."/>
            <person name="Card D.C."/>
            <person name="Schield D.R."/>
            <person name="Castoe T.A."/>
            <person name="Jezkova T."/>
        </authorList>
    </citation>
    <scope>NUCLEOTIDE SEQUENCE [LARGE SCALE GENOMIC DNA]</scope>
    <source>
        <strain evidence="5">NK-2021</strain>
    </source>
</reference>
<keyword evidence="6" id="KW-1185">Reference proteome</keyword>
<dbReference type="PROSITE" id="PS50015">
    <property type="entry name" value="SAP_B"/>
    <property type="match status" value="2"/>
</dbReference>
<evidence type="ECO:0000259" key="4">
    <source>
        <dbReference type="PROSITE" id="PS50015"/>
    </source>
</evidence>
<dbReference type="EMBL" id="JAIPUX010003283">
    <property type="protein sequence ID" value="KAH0623002.1"/>
    <property type="molecule type" value="Genomic_DNA"/>
</dbReference>
<comment type="caution">
    <text evidence="5">The sequence shown here is derived from an EMBL/GenBank/DDBJ whole genome shotgun (WGS) entry which is preliminary data.</text>
</comment>
<dbReference type="InterPro" id="IPR011001">
    <property type="entry name" value="Saposin-like"/>
</dbReference>
<organism evidence="5 6">
    <name type="scientific">Phrynosoma platyrhinos</name>
    <name type="common">Desert horned lizard</name>
    <dbReference type="NCBI Taxonomy" id="52577"/>
    <lineage>
        <taxon>Eukaryota</taxon>
        <taxon>Metazoa</taxon>
        <taxon>Chordata</taxon>
        <taxon>Craniata</taxon>
        <taxon>Vertebrata</taxon>
        <taxon>Euteleostomi</taxon>
        <taxon>Lepidosauria</taxon>
        <taxon>Squamata</taxon>
        <taxon>Bifurcata</taxon>
        <taxon>Unidentata</taxon>
        <taxon>Episquamata</taxon>
        <taxon>Toxicofera</taxon>
        <taxon>Iguania</taxon>
        <taxon>Phrynosomatidae</taxon>
        <taxon>Phrynosomatinae</taxon>
        <taxon>Phrynosoma</taxon>
    </lineage>
</organism>
<proteinExistence type="predicted"/>
<keyword evidence="1" id="KW-1015">Disulfide bond</keyword>
<dbReference type="Proteomes" id="UP000826234">
    <property type="component" value="Unassembled WGS sequence"/>
</dbReference>
<accession>A0ABQ7T099</accession>
<sequence length="300" mass="32798">MLQGPALDGRQEVAAPVCGPFGASVLHRAPGCNGWRGKEHSRGQWPCNGEDEEEEEEEEEAEEEEEECLKLGLCQSDPSGAQEDAFDMEFPGIRGLLLPQQGKALSLPHSQTQGSLEEEWLWPIPLPTCWLCRSFLGKLESIIPKATIGKAMGQLCRILPVAIGGMCQCLMEKYTVTIVDMIVAKLGPQLLCGMLLMCATDENCGPEIPPAVAPVPLPVDRCQACLTISSKVKGAIQANSTQAKVEGALLAACSSTFLNWEECKSFIYQHQPKLFTLLPKPWDSQTICQATQYCQAHVWL</sequence>
<protein>
    <recommendedName>
        <fullName evidence="4">Saposin B-type domain-containing protein</fullName>
    </recommendedName>
</protein>
<dbReference type="Pfam" id="PF03489">
    <property type="entry name" value="SapB_2"/>
    <property type="match status" value="1"/>
</dbReference>
<dbReference type="InterPro" id="IPR051428">
    <property type="entry name" value="Sphingo_Act-Surfact_Prot"/>
</dbReference>
<dbReference type="SUPFAM" id="SSF47862">
    <property type="entry name" value="Saposin"/>
    <property type="match status" value="1"/>
</dbReference>
<dbReference type="PANTHER" id="PTHR11480">
    <property type="entry name" value="SAPOSIN-RELATED"/>
    <property type="match status" value="1"/>
</dbReference>
<keyword evidence="2" id="KW-0325">Glycoprotein</keyword>
<evidence type="ECO:0000313" key="5">
    <source>
        <dbReference type="EMBL" id="KAH0623002.1"/>
    </source>
</evidence>
<feature type="domain" description="Saposin B-type" evidence="4">
    <location>
        <begin position="125"/>
        <end position="202"/>
    </location>
</feature>
<dbReference type="Gene3D" id="1.10.225.10">
    <property type="entry name" value="Saposin-like"/>
    <property type="match status" value="2"/>
</dbReference>
<evidence type="ECO:0000256" key="3">
    <source>
        <dbReference type="SAM" id="MobiDB-lite"/>
    </source>
</evidence>
<feature type="compositionally biased region" description="Acidic residues" evidence="3">
    <location>
        <begin position="49"/>
        <end position="65"/>
    </location>
</feature>
<gene>
    <name evidence="5" type="ORF">JD844_030887</name>
</gene>
<dbReference type="SMART" id="SM00741">
    <property type="entry name" value="SapB"/>
    <property type="match status" value="2"/>
</dbReference>
<feature type="domain" description="Saposin B-type" evidence="4">
    <location>
        <begin position="218"/>
        <end position="298"/>
    </location>
</feature>
<name>A0ABQ7T099_PHRPL</name>
<evidence type="ECO:0000313" key="6">
    <source>
        <dbReference type="Proteomes" id="UP000826234"/>
    </source>
</evidence>
<dbReference type="InterPro" id="IPR008138">
    <property type="entry name" value="SapB_2"/>
</dbReference>
<dbReference type="PANTHER" id="PTHR11480:SF33">
    <property type="entry name" value="PULMONARY SURFACTANT-ASSOCIATED PROTEIN B"/>
    <property type="match status" value="1"/>
</dbReference>
<dbReference type="InterPro" id="IPR008139">
    <property type="entry name" value="SaposinB_dom"/>
</dbReference>
<evidence type="ECO:0000256" key="1">
    <source>
        <dbReference type="ARBA" id="ARBA00023157"/>
    </source>
</evidence>